<comment type="caution">
    <text evidence="2">The sequence shown here is derived from an EMBL/GenBank/DDBJ whole genome shotgun (WGS) entry which is preliminary data.</text>
</comment>
<dbReference type="InterPro" id="IPR043129">
    <property type="entry name" value="ATPase_NBD"/>
</dbReference>
<dbReference type="Pfam" id="PF13412">
    <property type="entry name" value="HTH_24"/>
    <property type="match status" value="1"/>
</dbReference>
<dbReference type="PANTHER" id="PTHR18964:SF149">
    <property type="entry name" value="BIFUNCTIONAL UDP-N-ACETYLGLUCOSAMINE 2-EPIMERASE_N-ACETYLMANNOSAMINE KINASE"/>
    <property type="match status" value="1"/>
</dbReference>
<evidence type="ECO:0000313" key="2">
    <source>
        <dbReference type="EMBL" id="GGR26858.1"/>
    </source>
</evidence>
<comment type="similarity">
    <text evidence="1">Belongs to the ROK (NagC/XylR) family.</text>
</comment>
<organism evidence="2 3">
    <name type="scientific">Agromyces mediolanus</name>
    <name type="common">Corynebacterium mediolanum</name>
    <dbReference type="NCBI Taxonomy" id="41986"/>
    <lineage>
        <taxon>Bacteria</taxon>
        <taxon>Bacillati</taxon>
        <taxon>Actinomycetota</taxon>
        <taxon>Actinomycetes</taxon>
        <taxon>Micrococcales</taxon>
        <taxon>Microbacteriaceae</taxon>
        <taxon>Agromyces</taxon>
    </lineage>
</organism>
<protein>
    <submittedName>
        <fullName evidence="2">Transcriptional regulator</fullName>
    </submittedName>
</protein>
<sequence length="403" mass="40617">MTGSLASADVGRHNLALVAGRLAALGSASRSELAQATGLARGSVTALVRRLERDGLVRETASIAPSGKGRPRTLLKLSGDHLAVLTVLVDADRATAVASTLGGERLARAERRHGRPMGDPGRVADVAAELADGLLAELGREGRRVAEASVVVWAPVGGEPTVVLADTDLDWGRVDLLALLRERSPSLEALGRAGRLQLLADTAVAAVAEHLDTGRPAELVYLKSDSGIGGAIVVDGVPLDGSHGLAGALGHLPVVPDGVRCGCGQRGCLVTVAGPDVLLAAAGLAGLAREAGLTVALDAFVAGIRAGEPRALAAWRTGRAELARALQILIMAVDPAAIVLGGYLAGLADELAEELAAIQPGIDGVHLTPPPVLGSRLGGDAALLGAERTAAARALADPAALAP</sequence>
<dbReference type="RefSeq" id="WP_189085266.1">
    <property type="nucleotide sequence ID" value="NZ_BMRJ01000002.1"/>
</dbReference>
<dbReference type="AlphaFoldDB" id="A0A918CIY0"/>
<dbReference type="Pfam" id="PF00480">
    <property type="entry name" value="ROK"/>
    <property type="match status" value="1"/>
</dbReference>
<dbReference type="EMBL" id="BMRJ01000002">
    <property type="protein sequence ID" value="GGR26858.1"/>
    <property type="molecule type" value="Genomic_DNA"/>
</dbReference>
<dbReference type="Proteomes" id="UP000610303">
    <property type="component" value="Unassembled WGS sequence"/>
</dbReference>
<dbReference type="PANTHER" id="PTHR18964">
    <property type="entry name" value="ROK (REPRESSOR, ORF, KINASE) FAMILY"/>
    <property type="match status" value="1"/>
</dbReference>
<reference evidence="2" key="1">
    <citation type="journal article" date="2014" name="Int. J. Syst. Evol. Microbiol.">
        <title>Complete genome sequence of Corynebacterium casei LMG S-19264T (=DSM 44701T), isolated from a smear-ripened cheese.</title>
        <authorList>
            <consortium name="US DOE Joint Genome Institute (JGI-PGF)"/>
            <person name="Walter F."/>
            <person name="Albersmeier A."/>
            <person name="Kalinowski J."/>
            <person name="Ruckert C."/>
        </authorList>
    </citation>
    <scope>NUCLEOTIDE SEQUENCE</scope>
    <source>
        <strain evidence="2">JCM 3346</strain>
    </source>
</reference>
<keyword evidence="3" id="KW-1185">Reference proteome</keyword>
<dbReference type="InterPro" id="IPR036390">
    <property type="entry name" value="WH_DNA-bd_sf"/>
</dbReference>
<evidence type="ECO:0000256" key="1">
    <source>
        <dbReference type="ARBA" id="ARBA00006479"/>
    </source>
</evidence>
<dbReference type="InterPro" id="IPR000600">
    <property type="entry name" value="ROK"/>
</dbReference>
<dbReference type="SUPFAM" id="SSF53067">
    <property type="entry name" value="Actin-like ATPase domain"/>
    <property type="match status" value="2"/>
</dbReference>
<evidence type="ECO:0000313" key="3">
    <source>
        <dbReference type="Proteomes" id="UP000610303"/>
    </source>
</evidence>
<dbReference type="SUPFAM" id="SSF46785">
    <property type="entry name" value="Winged helix' DNA-binding domain"/>
    <property type="match status" value="1"/>
</dbReference>
<dbReference type="InterPro" id="IPR036388">
    <property type="entry name" value="WH-like_DNA-bd_sf"/>
</dbReference>
<accession>A0A918CIY0</accession>
<name>A0A918CIY0_AGRME</name>
<dbReference type="Gene3D" id="1.10.10.10">
    <property type="entry name" value="Winged helix-like DNA-binding domain superfamily/Winged helix DNA-binding domain"/>
    <property type="match status" value="1"/>
</dbReference>
<dbReference type="Gene3D" id="3.30.420.40">
    <property type="match status" value="2"/>
</dbReference>
<gene>
    <name evidence="2" type="ORF">GCM10010196_20450</name>
</gene>
<reference evidence="2" key="2">
    <citation type="submission" date="2020-09" db="EMBL/GenBank/DDBJ databases">
        <authorList>
            <person name="Sun Q."/>
            <person name="Ohkuma M."/>
        </authorList>
    </citation>
    <scope>NUCLEOTIDE SEQUENCE</scope>
    <source>
        <strain evidence="2">JCM 3346</strain>
    </source>
</reference>
<proteinExistence type="inferred from homology"/>